<keyword evidence="3 6" id="KW-0131">Cell cycle</keyword>
<dbReference type="FunFam" id="3.30.170.10:FF:000001">
    <property type="entry name" value="Cyclin-dependent kinases regulatory subunit"/>
    <property type="match status" value="1"/>
</dbReference>
<dbReference type="WBParaSite" id="Pan_g637.t1">
    <property type="protein sequence ID" value="Pan_g637.t1"/>
    <property type="gene ID" value="Pan_g637"/>
</dbReference>
<dbReference type="PRINTS" id="PR00296">
    <property type="entry name" value="CYCLINKINASE"/>
</dbReference>
<evidence type="ECO:0000256" key="2">
    <source>
        <dbReference type="ARBA" id="ARBA00022618"/>
    </source>
</evidence>
<comment type="function">
    <text evidence="6">Binds to the catalytic subunit of the cyclin dependent kinases and is essential for their biological function.</text>
</comment>
<keyword evidence="7" id="KW-1185">Reference proteome</keyword>
<reference evidence="7" key="1">
    <citation type="journal article" date="2013" name="Genetics">
        <title>The draft genome and transcriptome of Panagrellus redivivus are shaped by the harsh demands of a free-living lifestyle.</title>
        <authorList>
            <person name="Srinivasan J."/>
            <person name="Dillman A.R."/>
            <person name="Macchietto M.G."/>
            <person name="Heikkinen L."/>
            <person name="Lakso M."/>
            <person name="Fracchia K.M."/>
            <person name="Antoshechkin I."/>
            <person name="Mortazavi A."/>
            <person name="Wong G."/>
            <person name="Sternberg P.W."/>
        </authorList>
    </citation>
    <scope>NUCLEOTIDE SEQUENCE [LARGE SCALE GENOMIC DNA]</scope>
    <source>
        <strain evidence="7">MT8872</strain>
    </source>
</reference>
<evidence type="ECO:0000313" key="7">
    <source>
        <dbReference type="Proteomes" id="UP000492821"/>
    </source>
</evidence>
<proteinExistence type="inferred from homology"/>
<dbReference type="InterPro" id="IPR000789">
    <property type="entry name" value="Cyclin-dep_kinase_reg-sub"/>
</dbReference>
<evidence type="ECO:0000256" key="1">
    <source>
        <dbReference type="ARBA" id="ARBA00007782"/>
    </source>
</evidence>
<sequence length="95" mass="11157">MSQESDFFYSDKYEDDKFEYRHVHVPRSVCKLIPKDRLLTEAEWRNLGIQQSPGWEHYMIHGPERHILLFRRPLPAATVMAKQRSRGGNKVGICG</sequence>
<evidence type="ECO:0000256" key="3">
    <source>
        <dbReference type="ARBA" id="ARBA00023306"/>
    </source>
</evidence>
<keyword evidence="2 6" id="KW-0132">Cell division</keyword>
<dbReference type="SUPFAM" id="SSF55637">
    <property type="entry name" value="Cell cycle regulatory proteins"/>
    <property type="match status" value="1"/>
</dbReference>
<accession>A0A7E4W5M3</accession>
<dbReference type="SMART" id="SM01084">
    <property type="entry name" value="CKS"/>
    <property type="match status" value="1"/>
</dbReference>
<dbReference type="PANTHER" id="PTHR23415">
    <property type="entry name" value="CYCLIN-DEPENDENT KINASES REGULATORY SUBUNIT/60S RIBOSOME SUBUNIT BIOGENESIS PROTEIN NIP7"/>
    <property type="match status" value="1"/>
</dbReference>
<dbReference type="GO" id="GO:0016538">
    <property type="term" value="F:cyclin-dependent protein serine/threonine kinase regulator activity"/>
    <property type="evidence" value="ECO:0007669"/>
    <property type="project" value="InterPro"/>
</dbReference>
<protein>
    <recommendedName>
        <fullName evidence="5 6">Cyclin-dependent kinases regulatory subunit</fullName>
    </recommendedName>
</protein>
<evidence type="ECO:0000256" key="4">
    <source>
        <dbReference type="ARBA" id="ARBA00066120"/>
    </source>
</evidence>
<dbReference type="Pfam" id="PF01111">
    <property type="entry name" value="CKS"/>
    <property type="match status" value="1"/>
</dbReference>
<evidence type="ECO:0000256" key="5">
    <source>
        <dbReference type="ARBA" id="ARBA00068939"/>
    </source>
</evidence>
<dbReference type="InterPro" id="IPR036858">
    <property type="entry name" value="Cyclin-dep_kinase_reg-sub_sf"/>
</dbReference>
<reference evidence="8" key="2">
    <citation type="submission" date="2020-10" db="UniProtKB">
        <authorList>
            <consortium name="WormBaseParasite"/>
        </authorList>
    </citation>
    <scope>IDENTIFICATION</scope>
</reference>
<dbReference type="PROSITE" id="PS00945">
    <property type="entry name" value="CKS_2"/>
    <property type="match status" value="1"/>
</dbReference>
<dbReference type="GO" id="GO:0051301">
    <property type="term" value="P:cell division"/>
    <property type="evidence" value="ECO:0007669"/>
    <property type="project" value="UniProtKB-UniRule"/>
</dbReference>
<dbReference type="Gene3D" id="3.30.170.10">
    <property type="entry name" value="Cyclin-dependent kinase, regulatory subunit"/>
    <property type="match status" value="1"/>
</dbReference>
<evidence type="ECO:0000256" key="6">
    <source>
        <dbReference type="RuleBase" id="RU311113"/>
    </source>
</evidence>
<evidence type="ECO:0000313" key="8">
    <source>
        <dbReference type="WBParaSite" id="Pan_g637.t1"/>
    </source>
</evidence>
<comment type="subunit">
    <text evidence="4">Forms a homohexamer that can probably bind six kinase subunits. Interacts with cdk-1.</text>
</comment>
<name>A0A7E4W5M3_PANRE</name>
<dbReference type="PROSITE" id="PS00944">
    <property type="entry name" value="CKS_1"/>
    <property type="match status" value="1"/>
</dbReference>
<dbReference type="AlphaFoldDB" id="A0A7E4W5M3"/>
<dbReference type="Proteomes" id="UP000492821">
    <property type="component" value="Unassembled WGS sequence"/>
</dbReference>
<organism evidence="7 8">
    <name type="scientific">Panagrellus redivivus</name>
    <name type="common">Microworm</name>
    <dbReference type="NCBI Taxonomy" id="6233"/>
    <lineage>
        <taxon>Eukaryota</taxon>
        <taxon>Metazoa</taxon>
        <taxon>Ecdysozoa</taxon>
        <taxon>Nematoda</taxon>
        <taxon>Chromadorea</taxon>
        <taxon>Rhabditida</taxon>
        <taxon>Tylenchina</taxon>
        <taxon>Panagrolaimomorpha</taxon>
        <taxon>Panagrolaimoidea</taxon>
        <taxon>Panagrolaimidae</taxon>
        <taxon>Panagrellus</taxon>
    </lineage>
</organism>
<comment type="similarity">
    <text evidence="1 6">Belongs to the CKS family.</text>
</comment>